<organism evidence="3 4">
    <name type="scientific">Ruminococcus albus</name>
    <dbReference type="NCBI Taxonomy" id="1264"/>
    <lineage>
        <taxon>Bacteria</taxon>
        <taxon>Bacillati</taxon>
        <taxon>Bacillota</taxon>
        <taxon>Clostridia</taxon>
        <taxon>Eubacteriales</taxon>
        <taxon>Oscillospiraceae</taxon>
        <taxon>Ruminococcus</taxon>
    </lineage>
</organism>
<feature type="transmembrane region" description="Helical" evidence="1">
    <location>
        <begin position="206"/>
        <end position="225"/>
    </location>
</feature>
<dbReference type="OrthoDB" id="1820110at2"/>
<reference evidence="3 4" key="1">
    <citation type="submission" date="2016-10" db="EMBL/GenBank/DDBJ databases">
        <authorList>
            <person name="de Groot N.N."/>
        </authorList>
    </citation>
    <scope>NUCLEOTIDE SEQUENCE [LARGE SCALE GENOMIC DNA]</scope>
    <source>
        <strain evidence="3 4">KH2T6</strain>
    </source>
</reference>
<dbReference type="EMBL" id="FOAT01000027">
    <property type="protein sequence ID" value="SEL41166.1"/>
    <property type="molecule type" value="Genomic_DNA"/>
</dbReference>
<feature type="transmembrane region" description="Helical" evidence="1">
    <location>
        <begin position="166"/>
        <end position="194"/>
    </location>
</feature>
<dbReference type="RefSeq" id="WP_074836162.1">
    <property type="nucleotide sequence ID" value="NZ_FOAT01000027.1"/>
</dbReference>
<protein>
    <submittedName>
        <fullName evidence="3">Cytochrome C biogenesis protein transmembrane region</fullName>
    </submittedName>
</protein>
<evidence type="ECO:0000313" key="3">
    <source>
        <dbReference type="EMBL" id="SEL41166.1"/>
    </source>
</evidence>
<keyword evidence="1" id="KW-0472">Membrane</keyword>
<keyword evidence="1" id="KW-1133">Transmembrane helix</keyword>
<accession>A0A1H7Q001</accession>
<feature type="domain" description="Urease accessory protein UreH-like transmembrane" evidence="2">
    <location>
        <begin position="20"/>
        <end position="207"/>
    </location>
</feature>
<dbReference type="InterPro" id="IPR039447">
    <property type="entry name" value="UreH-like_TM_dom"/>
</dbReference>
<name>A0A1H7Q001_RUMAL</name>
<evidence type="ECO:0000259" key="2">
    <source>
        <dbReference type="Pfam" id="PF13386"/>
    </source>
</evidence>
<feature type="transmembrane region" description="Helical" evidence="1">
    <location>
        <begin position="83"/>
        <end position="107"/>
    </location>
</feature>
<evidence type="ECO:0000313" key="4">
    <source>
        <dbReference type="Proteomes" id="UP000186015"/>
    </source>
</evidence>
<sequence>MGISLLFESMTAAASVGMGCGTCCGSGISAALYGYLTTHTKDVKQSVSAFLEFFFGKLLAVILLCCTASLVGSNIIDDSGRVLGVRAAVIVDAVMLAMGIWLLIGWIRERHGSHSCKSCKSCKTEPIAEEKTHHGALIGMGFGYGISPCAPLILITGYAATLPVGFAAVLGAVFALASTLSPALFIMLLSGVLAKRMRKEIPQYLTWFRLGCCLLLIALFAAGLVKEVIAL</sequence>
<evidence type="ECO:0000256" key="1">
    <source>
        <dbReference type="SAM" id="Phobius"/>
    </source>
</evidence>
<keyword evidence="1 3" id="KW-0812">Transmembrane</keyword>
<dbReference type="AlphaFoldDB" id="A0A1H7Q001"/>
<gene>
    <name evidence="3" type="ORF">SAMN05216469_12716</name>
</gene>
<feature type="transmembrane region" description="Helical" evidence="1">
    <location>
        <begin position="136"/>
        <end position="160"/>
    </location>
</feature>
<dbReference type="Pfam" id="PF13386">
    <property type="entry name" value="DsbD_2"/>
    <property type="match status" value="1"/>
</dbReference>
<feature type="transmembrane region" description="Helical" evidence="1">
    <location>
        <begin position="12"/>
        <end position="36"/>
    </location>
</feature>
<dbReference type="Proteomes" id="UP000186015">
    <property type="component" value="Unassembled WGS sequence"/>
</dbReference>
<proteinExistence type="predicted"/>
<feature type="transmembrane region" description="Helical" evidence="1">
    <location>
        <begin position="48"/>
        <end position="71"/>
    </location>
</feature>